<organism evidence="2 3">
    <name type="scientific">Caenorhabditis angaria</name>
    <dbReference type="NCBI Taxonomy" id="860376"/>
    <lineage>
        <taxon>Eukaryota</taxon>
        <taxon>Metazoa</taxon>
        <taxon>Ecdysozoa</taxon>
        <taxon>Nematoda</taxon>
        <taxon>Chromadorea</taxon>
        <taxon>Rhabditida</taxon>
        <taxon>Rhabditina</taxon>
        <taxon>Rhabditomorpha</taxon>
        <taxon>Rhabditoidea</taxon>
        <taxon>Rhabditidae</taxon>
        <taxon>Peloderinae</taxon>
        <taxon>Caenorhabditis</taxon>
    </lineage>
</organism>
<feature type="chain" id="PRO_5040182635" description="SXP/RAL-2 family protein Ani s 5-like cation-binding domain-containing protein" evidence="1">
    <location>
        <begin position="18"/>
        <end position="124"/>
    </location>
</feature>
<dbReference type="OrthoDB" id="5826510at2759"/>
<sequence length="124" mass="14488">MLRLFFNILLLATVSFAALNEDNVRTPRIFRERIRDDDLFRSKEHAPVATESENDNSQRIRDLIINQAAQAEAFKLWAAQFQVFKNNMLKFVEQASEALQKHDQDITIIERVVKKLAKDLNESR</sequence>
<evidence type="ECO:0008006" key="4">
    <source>
        <dbReference type="Google" id="ProtNLM"/>
    </source>
</evidence>
<keyword evidence="3" id="KW-1185">Reference proteome</keyword>
<dbReference type="EMBL" id="CANHGI010000006">
    <property type="protein sequence ID" value="CAI5455031.1"/>
    <property type="molecule type" value="Genomic_DNA"/>
</dbReference>
<dbReference type="Proteomes" id="UP001152747">
    <property type="component" value="Unassembled WGS sequence"/>
</dbReference>
<evidence type="ECO:0000313" key="3">
    <source>
        <dbReference type="Proteomes" id="UP001152747"/>
    </source>
</evidence>
<protein>
    <recommendedName>
        <fullName evidence="4">SXP/RAL-2 family protein Ani s 5-like cation-binding domain-containing protein</fullName>
    </recommendedName>
</protein>
<evidence type="ECO:0000256" key="1">
    <source>
        <dbReference type="SAM" id="SignalP"/>
    </source>
</evidence>
<name>A0A9P1IZ37_9PELO</name>
<evidence type="ECO:0000313" key="2">
    <source>
        <dbReference type="EMBL" id="CAI5455031.1"/>
    </source>
</evidence>
<comment type="caution">
    <text evidence="2">The sequence shown here is derived from an EMBL/GenBank/DDBJ whole genome shotgun (WGS) entry which is preliminary data.</text>
</comment>
<dbReference type="AlphaFoldDB" id="A0A9P1IZ37"/>
<gene>
    <name evidence="2" type="ORF">CAMP_LOCUS17668</name>
</gene>
<reference evidence="2" key="1">
    <citation type="submission" date="2022-11" db="EMBL/GenBank/DDBJ databases">
        <authorList>
            <person name="Kikuchi T."/>
        </authorList>
    </citation>
    <scope>NUCLEOTIDE SEQUENCE</scope>
    <source>
        <strain evidence="2">PS1010</strain>
    </source>
</reference>
<feature type="signal peptide" evidence="1">
    <location>
        <begin position="1"/>
        <end position="17"/>
    </location>
</feature>
<keyword evidence="1" id="KW-0732">Signal</keyword>
<proteinExistence type="predicted"/>
<accession>A0A9P1IZ37</accession>